<dbReference type="InterPro" id="IPR029058">
    <property type="entry name" value="AB_hydrolase_fold"/>
</dbReference>
<sequence length="348" mass="37915">MHRTWMKSVSRLVNALIPSSLGRPAWPPKPVKPAKPATRRPRPAVTPPPTAGTFVRERFIYEPESPAVVARRPEYWLYTPPARGSTPPALMVMLHGCKQSAEALAHGTRMNALADREGFIVLYPEQPRRAHPQCCWHWYDPEHAGAHEADDLARLVAQTLTETGADPSRVYLAGLSAGAGLAGLMALRHPHLFAALALHSGPVLGVARTAASALNLMRRGARIDPVEALATMVDTNTYPGIPTLLLHGLRDEAVSPVNQAQLATQFRALNHLCDAADVRRETTRGDGYVLRSDVRGDACLLATCQFTSTGHAWSGGDPRYAFHAAGPDATWLWWQFAQQHARTIAPAT</sequence>
<dbReference type="PANTHER" id="PTHR43037">
    <property type="entry name" value="UNNAMED PRODUCT-RELATED"/>
    <property type="match status" value="1"/>
</dbReference>
<dbReference type="AlphaFoldDB" id="A0A0S4TLP9"/>
<dbReference type="GO" id="GO:0016787">
    <property type="term" value="F:hydrolase activity"/>
    <property type="evidence" value="ECO:0007669"/>
    <property type="project" value="UniProtKB-KW"/>
</dbReference>
<evidence type="ECO:0000256" key="3">
    <source>
        <dbReference type="SAM" id="MobiDB-lite"/>
    </source>
</evidence>
<organism evidence="4">
    <name type="scientific">Ralstonia solanacearum</name>
    <name type="common">Pseudomonas solanacearum</name>
    <dbReference type="NCBI Taxonomy" id="305"/>
    <lineage>
        <taxon>Bacteria</taxon>
        <taxon>Pseudomonadati</taxon>
        <taxon>Pseudomonadota</taxon>
        <taxon>Betaproteobacteria</taxon>
        <taxon>Burkholderiales</taxon>
        <taxon>Burkholderiaceae</taxon>
        <taxon>Ralstonia</taxon>
        <taxon>Ralstonia solanacearum species complex</taxon>
    </lineage>
</organism>
<keyword evidence="1" id="KW-0732">Signal</keyword>
<dbReference type="Pfam" id="PF10503">
    <property type="entry name" value="Esterase_PHB"/>
    <property type="match status" value="1"/>
</dbReference>
<dbReference type="SUPFAM" id="SSF53474">
    <property type="entry name" value="alpha/beta-Hydrolases"/>
    <property type="match status" value="1"/>
</dbReference>
<evidence type="ECO:0000313" key="4">
    <source>
        <dbReference type="EMBL" id="CUV11015.1"/>
    </source>
</evidence>
<keyword evidence="2" id="KW-0378">Hydrolase</keyword>
<protein>
    <submittedName>
        <fullName evidence="4">Putative esterase</fullName>
    </submittedName>
</protein>
<accession>A0A0S4TLP9</accession>
<dbReference type="PANTHER" id="PTHR43037:SF1">
    <property type="entry name" value="BLL1128 PROTEIN"/>
    <property type="match status" value="1"/>
</dbReference>
<dbReference type="NCBIfam" id="TIGR01840">
    <property type="entry name" value="esterase_phb"/>
    <property type="match status" value="1"/>
</dbReference>
<name>A0A0S4TLP9_RALSL</name>
<feature type="region of interest" description="Disordered" evidence="3">
    <location>
        <begin position="24"/>
        <end position="51"/>
    </location>
</feature>
<proteinExistence type="predicted"/>
<gene>
    <name evidence="4" type="ORF">RUN39_v1_50087</name>
</gene>
<evidence type="ECO:0000256" key="2">
    <source>
        <dbReference type="ARBA" id="ARBA00022801"/>
    </source>
</evidence>
<dbReference type="InterPro" id="IPR050955">
    <property type="entry name" value="Plant_Biomass_Hydrol_Est"/>
</dbReference>
<dbReference type="InterPro" id="IPR010126">
    <property type="entry name" value="Esterase_phb"/>
</dbReference>
<dbReference type="GO" id="GO:0005576">
    <property type="term" value="C:extracellular region"/>
    <property type="evidence" value="ECO:0007669"/>
    <property type="project" value="InterPro"/>
</dbReference>
<dbReference type="EMBL" id="LN899819">
    <property type="protein sequence ID" value="CUV11015.1"/>
    <property type="molecule type" value="Genomic_DNA"/>
</dbReference>
<reference evidence="4" key="1">
    <citation type="submission" date="2015-10" db="EMBL/GenBank/DDBJ databases">
        <authorList>
            <person name="Gilbert D.G."/>
        </authorList>
    </citation>
    <scope>NUCLEOTIDE SEQUENCE</scope>
    <source>
        <strain evidence="4">Phyl III-seqv23</strain>
    </source>
</reference>
<evidence type="ECO:0000256" key="1">
    <source>
        <dbReference type="ARBA" id="ARBA00022729"/>
    </source>
</evidence>
<dbReference type="Gene3D" id="3.40.50.1820">
    <property type="entry name" value="alpha/beta hydrolase"/>
    <property type="match status" value="1"/>
</dbReference>